<organism evidence="3 4">
    <name type="scientific">Sphaerospermopsis reniformis</name>
    <dbReference type="NCBI Taxonomy" id="531300"/>
    <lineage>
        <taxon>Bacteria</taxon>
        <taxon>Bacillati</taxon>
        <taxon>Cyanobacteriota</taxon>
        <taxon>Cyanophyceae</taxon>
        <taxon>Nostocales</taxon>
        <taxon>Aphanizomenonaceae</taxon>
        <taxon>Sphaerospermopsis</taxon>
    </lineage>
</organism>
<proteinExistence type="predicted"/>
<protein>
    <recommendedName>
        <fullName evidence="5">DUF1887 family protein</fullName>
    </recommendedName>
</protein>
<feature type="domain" description="Card1 CARF" evidence="2">
    <location>
        <begin position="15"/>
        <end position="153"/>
    </location>
</feature>
<evidence type="ECO:0008006" key="5">
    <source>
        <dbReference type="Google" id="ProtNLM"/>
    </source>
</evidence>
<dbReference type="InterPro" id="IPR011856">
    <property type="entry name" value="tRNA_endonuc-like_dom_sf"/>
</dbReference>
<gene>
    <name evidence="3" type="ORF">SR1949_18550</name>
</gene>
<dbReference type="SUPFAM" id="SSF52980">
    <property type="entry name" value="Restriction endonuclease-like"/>
    <property type="match status" value="1"/>
</dbReference>
<evidence type="ECO:0000259" key="2">
    <source>
        <dbReference type="Pfam" id="PF23400"/>
    </source>
</evidence>
<dbReference type="Proteomes" id="UP000300142">
    <property type="component" value="Unassembled WGS sequence"/>
</dbReference>
<dbReference type="EMBL" id="BJCE01000048">
    <property type="protein sequence ID" value="GCL36749.1"/>
    <property type="molecule type" value="Genomic_DNA"/>
</dbReference>
<evidence type="ECO:0000313" key="3">
    <source>
        <dbReference type="EMBL" id="GCL36749.1"/>
    </source>
</evidence>
<dbReference type="InterPro" id="IPR015093">
    <property type="entry name" value="Card1_endonucl_dom"/>
</dbReference>
<dbReference type="InterPro" id="IPR056339">
    <property type="entry name" value="CARF_Card1"/>
</dbReference>
<dbReference type="Pfam" id="PF23400">
    <property type="entry name" value="CARF_Card1"/>
    <property type="match status" value="1"/>
</dbReference>
<dbReference type="RefSeq" id="WP_137667167.1">
    <property type="nucleotide sequence ID" value="NZ_BJCE01000048.1"/>
</dbReference>
<evidence type="ECO:0000259" key="1">
    <source>
        <dbReference type="Pfam" id="PF09002"/>
    </source>
</evidence>
<dbReference type="InterPro" id="IPR011335">
    <property type="entry name" value="Restrct_endonuc-II-like"/>
</dbReference>
<feature type="domain" description="Card1 endonuclease" evidence="1">
    <location>
        <begin position="256"/>
        <end position="379"/>
    </location>
</feature>
<sequence length="388" mass="44319">MSEKVMLVLIGGRSAVPPVAGVLQFLDDIDKIKFLICQGEQFLQYQKNVENLIKQKRPNLLFNKETDLISVDPSKFDDVYIAVEKLCQDVDTLKYVNLTSAPQTMAISVYSYVQEKYKDVLIFSINTNQSQIIPLVFGKQPVAFNQRLTVKDYVTMYGFNIFQKNDQYESSSYLEELVKYIVDNIESSIAILSLIRSIAGEDIKPPKGLKISEKELSKLDISSEILESFLRKLEKFSIIKNLEISITGIKFKLETKEEYAFLKGDWLEIFTYYSAKKCNFDSVEMGVHINNYRGEIDVFCLNNTNALICECKTGKKLDSDDLSILNSKAEKLGGNYCVKLFITSECEVDEKFTNQAKNNKVVVISGKELKNLTDILIQQMQNPTYKRL</sequence>
<dbReference type="Pfam" id="PF09002">
    <property type="entry name" value="Card1_endonuc"/>
    <property type="match status" value="1"/>
</dbReference>
<dbReference type="Gene3D" id="3.40.1350.10">
    <property type="match status" value="1"/>
</dbReference>
<reference evidence="4" key="1">
    <citation type="submission" date="2019-02" db="EMBL/GenBank/DDBJ databases">
        <title>Draft genome sequence of Sphaerospermopsis reniformis NIES-1949.</title>
        <authorList>
            <person name="Yamaguchi H."/>
            <person name="Suzuki S."/>
            <person name="Kawachi M."/>
        </authorList>
    </citation>
    <scope>NUCLEOTIDE SEQUENCE [LARGE SCALE GENOMIC DNA]</scope>
    <source>
        <strain evidence="4">NIES-1949</strain>
    </source>
</reference>
<evidence type="ECO:0000313" key="4">
    <source>
        <dbReference type="Proteomes" id="UP000300142"/>
    </source>
</evidence>
<dbReference type="AlphaFoldDB" id="A0A479ZVP1"/>
<dbReference type="GO" id="GO:0003676">
    <property type="term" value="F:nucleic acid binding"/>
    <property type="evidence" value="ECO:0007669"/>
    <property type="project" value="InterPro"/>
</dbReference>
<keyword evidence="4" id="KW-1185">Reference proteome</keyword>
<accession>A0A479ZVP1</accession>
<comment type="caution">
    <text evidence="3">The sequence shown here is derived from an EMBL/GenBank/DDBJ whole genome shotgun (WGS) entry which is preliminary data.</text>
</comment>
<name>A0A479ZVP1_9CYAN</name>